<organism evidence="9 10">
    <name type="scientific">Paenibacillus oryzisoli</name>
    <dbReference type="NCBI Taxonomy" id="1850517"/>
    <lineage>
        <taxon>Bacteria</taxon>
        <taxon>Bacillati</taxon>
        <taxon>Bacillota</taxon>
        <taxon>Bacilli</taxon>
        <taxon>Bacillales</taxon>
        <taxon>Paenibacillaceae</taxon>
        <taxon>Paenibacillus</taxon>
    </lineage>
</organism>
<sequence>MCHSIAILADVHEVMKQFRVDRLLSYSSNRYEVRPTESVSAVMINRKGERLLDEFRWGLMPFWAKDAVCGDRNSIFSNIVFERIVKKQRCVIPCSSFYVGRTEGKETEWIRFKMRSGTFGIAGLYDIWQAPSGGEELRTCMMLMTESNSVVSPYHASMPAILDEEQMEKWLQPDQKDSRQLRSYLHPIDEMRMVANILSSPAEKLEMGSDVSIFV</sequence>
<gene>
    <name evidence="9" type="ORF">A8708_03780</name>
</gene>
<keyword evidence="6" id="KW-0238">DNA-binding</keyword>
<accession>A0A198ABH3</accession>
<comment type="similarity">
    <text evidence="1 8">Belongs to the SOS response-associated peptidase family.</text>
</comment>
<evidence type="ECO:0000313" key="9">
    <source>
        <dbReference type="EMBL" id="OAS18502.1"/>
    </source>
</evidence>
<dbReference type="PANTHER" id="PTHR13604">
    <property type="entry name" value="DC12-RELATED"/>
    <property type="match status" value="1"/>
</dbReference>
<evidence type="ECO:0000256" key="7">
    <source>
        <dbReference type="ARBA" id="ARBA00023239"/>
    </source>
</evidence>
<proteinExistence type="inferred from homology"/>
<keyword evidence="10" id="KW-1185">Reference proteome</keyword>
<evidence type="ECO:0000256" key="8">
    <source>
        <dbReference type="RuleBase" id="RU364100"/>
    </source>
</evidence>
<dbReference type="GO" id="GO:0003697">
    <property type="term" value="F:single-stranded DNA binding"/>
    <property type="evidence" value="ECO:0007669"/>
    <property type="project" value="InterPro"/>
</dbReference>
<dbReference type="Gene3D" id="3.90.1680.10">
    <property type="entry name" value="SOS response associated peptidase-like"/>
    <property type="match status" value="1"/>
</dbReference>
<keyword evidence="2 8" id="KW-0645">Protease</keyword>
<keyword evidence="7" id="KW-0456">Lyase</keyword>
<dbReference type="InterPro" id="IPR003738">
    <property type="entry name" value="SRAP"/>
</dbReference>
<reference evidence="9 10" key="1">
    <citation type="submission" date="2016-05" db="EMBL/GenBank/DDBJ databases">
        <title>Paenibacillus sp. 1ZS3-15 nov., isolated from the rhizosphere soil.</title>
        <authorList>
            <person name="Zhang X.X."/>
            <person name="Zhang J."/>
        </authorList>
    </citation>
    <scope>NUCLEOTIDE SEQUENCE [LARGE SCALE GENOMIC DNA]</scope>
    <source>
        <strain evidence="9 10">1ZS3-15</strain>
    </source>
</reference>
<dbReference type="GO" id="GO:0008233">
    <property type="term" value="F:peptidase activity"/>
    <property type="evidence" value="ECO:0007669"/>
    <property type="project" value="UniProtKB-KW"/>
</dbReference>
<dbReference type="GO" id="GO:0006508">
    <property type="term" value="P:proteolysis"/>
    <property type="evidence" value="ECO:0007669"/>
    <property type="project" value="UniProtKB-KW"/>
</dbReference>
<dbReference type="EC" id="3.4.-.-" evidence="8"/>
<keyword evidence="5" id="KW-0190">Covalent protein-DNA linkage</keyword>
<dbReference type="OrthoDB" id="9782620at2"/>
<name>A0A198ABH3_9BACL</name>
<comment type="caution">
    <text evidence="9">The sequence shown here is derived from an EMBL/GenBank/DDBJ whole genome shotgun (WGS) entry which is preliminary data.</text>
</comment>
<evidence type="ECO:0000256" key="1">
    <source>
        <dbReference type="ARBA" id="ARBA00008136"/>
    </source>
</evidence>
<protein>
    <recommendedName>
        <fullName evidence="8">Abasic site processing protein</fullName>
        <ecNumber evidence="8">3.4.-.-</ecNumber>
    </recommendedName>
</protein>
<evidence type="ECO:0000256" key="3">
    <source>
        <dbReference type="ARBA" id="ARBA00022763"/>
    </source>
</evidence>
<keyword evidence="3" id="KW-0227">DNA damage</keyword>
<dbReference type="AlphaFoldDB" id="A0A198ABH3"/>
<evidence type="ECO:0000313" key="10">
    <source>
        <dbReference type="Proteomes" id="UP000078454"/>
    </source>
</evidence>
<dbReference type="InterPro" id="IPR036590">
    <property type="entry name" value="SRAP-like"/>
</dbReference>
<dbReference type="STRING" id="1850517.A8708_03780"/>
<evidence type="ECO:0000256" key="5">
    <source>
        <dbReference type="ARBA" id="ARBA00023124"/>
    </source>
</evidence>
<dbReference type="PANTHER" id="PTHR13604:SF0">
    <property type="entry name" value="ABASIC SITE PROCESSING PROTEIN HMCES"/>
    <property type="match status" value="1"/>
</dbReference>
<dbReference type="Pfam" id="PF02586">
    <property type="entry name" value="SRAP"/>
    <property type="match status" value="1"/>
</dbReference>
<dbReference type="SUPFAM" id="SSF143081">
    <property type="entry name" value="BB1717-like"/>
    <property type="match status" value="1"/>
</dbReference>
<keyword evidence="4 8" id="KW-0378">Hydrolase</keyword>
<dbReference type="GO" id="GO:0106300">
    <property type="term" value="P:protein-DNA covalent cross-linking repair"/>
    <property type="evidence" value="ECO:0007669"/>
    <property type="project" value="InterPro"/>
</dbReference>
<dbReference type="Proteomes" id="UP000078454">
    <property type="component" value="Unassembled WGS sequence"/>
</dbReference>
<dbReference type="RefSeq" id="WP_068664300.1">
    <property type="nucleotide sequence ID" value="NZ_LYPB01000064.1"/>
</dbReference>
<evidence type="ECO:0000256" key="6">
    <source>
        <dbReference type="ARBA" id="ARBA00023125"/>
    </source>
</evidence>
<dbReference type="GO" id="GO:0016829">
    <property type="term" value="F:lyase activity"/>
    <property type="evidence" value="ECO:0007669"/>
    <property type="project" value="UniProtKB-KW"/>
</dbReference>
<evidence type="ECO:0000256" key="2">
    <source>
        <dbReference type="ARBA" id="ARBA00022670"/>
    </source>
</evidence>
<dbReference type="EMBL" id="LYPB01000064">
    <property type="protein sequence ID" value="OAS18502.1"/>
    <property type="molecule type" value="Genomic_DNA"/>
</dbReference>
<evidence type="ECO:0000256" key="4">
    <source>
        <dbReference type="ARBA" id="ARBA00022801"/>
    </source>
</evidence>